<feature type="signal peptide" evidence="3">
    <location>
        <begin position="1"/>
        <end position="18"/>
    </location>
</feature>
<reference evidence="4" key="2">
    <citation type="submission" date="2020-09" db="EMBL/GenBank/DDBJ databases">
        <title>Reference genome assembly for Australian Ascochyta lentis isolate Al4.</title>
        <authorList>
            <person name="Lee R.C."/>
            <person name="Farfan-Caceres L.M."/>
            <person name="Debler J.W."/>
            <person name="Williams A.H."/>
            <person name="Henares B.M."/>
        </authorList>
    </citation>
    <scope>NUCLEOTIDE SEQUENCE</scope>
    <source>
        <strain evidence="4">Al4</strain>
    </source>
</reference>
<feature type="region of interest" description="Disordered" evidence="1">
    <location>
        <begin position="232"/>
        <end position="273"/>
    </location>
</feature>
<evidence type="ECO:0008006" key="6">
    <source>
        <dbReference type="Google" id="ProtNLM"/>
    </source>
</evidence>
<feature type="transmembrane region" description="Helical" evidence="2">
    <location>
        <begin position="169"/>
        <end position="193"/>
    </location>
</feature>
<name>A0A8H7J4X2_9PLEO</name>
<evidence type="ECO:0000256" key="1">
    <source>
        <dbReference type="SAM" id="MobiDB-lite"/>
    </source>
</evidence>
<dbReference type="Proteomes" id="UP000651452">
    <property type="component" value="Unassembled WGS sequence"/>
</dbReference>
<feature type="region of interest" description="Disordered" evidence="1">
    <location>
        <begin position="131"/>
        <end position="162"/>
    </location>
</feature>
<sequence length="273" mass="28742">MRLPTLSAIGILFTTVHAALKTSIWIDQLPAYSALAPCAENRVSAIVRAQASGCGDDQQLTSFSCFCIDQSSHMSSMLSTAVQEYCAASATTLPASLTTPLPEVTAALDVFNSYCARSTELVWYQQNSTAQTTPPITTAPSTLTTSISTSPSSASSSTQPSTARKSVPVAAIAAPVVIGILALLGVVCLLFFLRRRKAHANASTQNPYAQNGYAPPTYTPRGELEQAEVHEVQSPAHEMVGGESVKYRSELETRPAELEGEGAGKGYKHGSGG</sequence>
<dbReference type="AlphaFoldDB" id="A0A8H7J4X2"/>
<keyword evidence="2" id="KW-0472">Membrane</keyword>
<comment type="caution">
    <text evidence="4">The sequence shown here is derived from an EMBL/GenBank/DDBJ whole genome shotgun (WGS) entry which is preliminary data.</text>
</comment>
<evidence type="ECO:0000313" key="4">
    <source>
        <dbReference type="EMBL" id="KAF9695403.1"/>
    </source>
</evidence>
<dbReference type="EMBL" id="RZGK01000011">
    <property type="protein sequence ID" value="KAF9695403.1"/>
    <property type="molecule type" value="Genomic_DNA"/>
</dbReference>
<organism evidence="4 5">
    <name type="scientific">Ascochyta lentis</name>
    <dbReference type="NCBI Taxonomy" id="205686"/>
    <lineage>
        <taxon>Eukaryota</taxon>
        <taxon>Fungi</taxon>
        <taxon>Dikarya</taxon>
        <taxon>Ascomycota</taxon>
        <taxon>Pezizomycotina</taxon>
        <taxon>Dothideomycetes</taxon>
        <taxon>Pleosporomycetidae</taxon>
        <taxon>Pleosporales</taxon>
        <taxon>Pleosporineae</taxon>
        <taxon>Didymellaceae</taxon>
        <taxon>Ascochyta</taxon>
    </lineage>
</organism>
<keyword evidence="5" id="KW-1185">Reference proteome</keyword>
<reference evidence="4" key="1">
    <citation type="submission" date="2018-12" db="EMBL/GenBank/DDBJ databases">
        <authorList>
            <person name="Syme R.A."/>
            <person name="Farfan-Caceres L."/>
            <person name="Lichtenzveig J."/>
        </authorList>
    </citation>
    <scope>NUCLEOTIDE SEQUENCE</scope>
    <source>
        <strain evidence="4">Al4</strain>
    </source>
</reference>
<gene>
    <name evidence="4" type="ORF">EKO04_006659</name>
</gene>
<proteinExistence type="predicted"/>
<feature type="compositionally biased region" description="Gly residues" evidence="1">
    <location>
        <begin position="261"/>
        <end position="273"/>
    </location>
</feature>
<evidence type="ECO:0000256" key="2">
    <source>
        <dbReference type="SAM" id="Phobius"/>
    </source>
</evidence>
<evidence type="ECO:0000256" key="3">
    <source>
        <dbReference type="SAM" id="SignalP"/>
    </source>
</evidence>
<accession>A0A8H7J4X2</accession>
<keyword evidence="2" id="KW-0812">Transmembrane</keyword>
<evidence type="ECO:0000313" key="5">
    <source>
        <dbReference type="Proteomes" id="UP000651452"/>
    </source>
</evidence>
<feature type="chain" id="PRO_5034431963" description="Extracellular membrane protein CFEM domain-containing protein" evidence="3">
    <location>
        <begin position="19"/>
        <end position="273"/>
    </location>
</feature>
<feature type="compositionally biased region" description="Basic and acidic residues" evidence="1">
    <location>
        <begin position="245"/>
        <end position="257"/>
    </location>
</feature>
<keyword evidence="2" id="KW-1133">Transmembrane helix</keyword>
<dbReference type="OrthoDB" id="3794517at2759"/>
<keyword evidence="3" id="KW-0732">Signal</keyword>
<protein>
    <recommendedName>
        <fullName evidence="6">Extracellular membrane protein CFEM domain-containing protein</fullName>
    </recommendedName>
</protein>